<name>A0A381YGR6_9ZZZZ</name>
<evidence type="ECO:0000313" key="1">
    <source>
        <dbReference type="EMBL" id="SVA75802.1"/>
    </source>
</evidence>
<proteinExistence type="predicted"/>
<organism evidence="1">
    <name type="scientific">marine metagenome</name>
    <dbReference type="NCBI Taxonomy" id="408172"/>
    <lineage>
        <taxon>unclassified sequences</taxon>
        <taxon>metagenomes</taxon>
        <taxon>ecological metagenomes</taxon>
    </lineage>
</organism>
<accession>A0A381YGR6</accession>
<gene>
    <name evidence="1" type="ORF">METZ01_LOCUS128656</name>
</gene>
<dbReference type="AlphaFoldDB" id="A0A381YGR6"/>
<reference evidence="1" key="1">
    <citation type="submission" date="2018-05" db="EMBL/GenBank/DDBJ databases">
        <authorList>
            <person name="Lanie J.A."/>
            <person name="Ng W.-L."/>
            <person name="Kazmierczak K.M."/>
            <person name="Andrzejewski T.M."/>
            <person name="Davidsen T.M."/>
            <person name="Wayne K.J."/>
            <person name="Tettelin H."/>
            <person name="Glass J.I."/>
            <person name="Rusch D."/>
            <person name="Podicherti R."/>
            <person name="Tsui H.-C.T."/>
            <person name="Winkler M.E."/>
        </authorList>
    </citation>
    <scope>NUCLEOTIDE SEQUENCE</scope>
</reference>
<protein>
    <submittedName>
        <fullName evidence="1">Uncharacterized protein</fullName>
    </submittedName>
</protein>
<dbReference type="EMBL" id="UINC01018118">
    <property type="protein sequence ID" value="SVA75802.1"/>
    <property type="molecule type" value="Genomic_DNA"/>
</dbReference>
<sequence>MIMAQQTQAAANGTSRQDNERTFGGFLMVIEADNSL</sequence>